<dbReference type="InterPro" id="IPR029063">
    <property type="entry name" value="SAM-dependent_MTases_sf"/>
</dbReference>
<dbReference type="RefSeq" id="XP_009514087.1">
    <property type="nucleotide sequence ID" value="XM_009515792.1"/>
</dbReference>
<dbReference type="InterPro" id="IPR029426">
    <property type="entry name" value="FAM86_N"/>
</dbReference>
<feature type="domain" description="FAM86 N-terminal" evidence="3">
    <location>
        <begin position="34"/>
        <end position="91"/>
    </location>
</feature>
<evidence type="ECO:0000259" key="3">
    <source>
        <dbReference type="Pfam" id="PF14904"/>
    </source>
</evidence>
<keyword evidence="5" id="KW-1185">Reference proteome</keyword>
<dbReference type="PANTHER" id="PTHR14614:SF163">
    <property type="entry name" value="METHYLTRANSFERASE SMALL DOMAIN-CONTAINING PROTEIN"/>
    <property type="match status" value="1"/>
</dbReference>
<dbReference type="GO" id="GO:0016740">
    <property type="term" value="F:transferase activity"/>
    <property type="evidence" value="ECO:0007669"/>
    <property type="project" value="UniProtKB-KW"/>
</dbReference>
<dbReference type="GeneID" id="20644508"/>
<comment type="similarity">
    <text evidence="1">Belongs to the class I-like SAM-binding methyltransferase superfamily. EEF2KMT family.</text>
</comment>
<keyword evidence="2" id="KW-0808">Transferase</keyword>
<dbReference type="AlphaFoldDB" id="G4YEA5"/>
<dbReference type="SUPFAM" id="SSF53335">
    <property type="entry name" value="S-adenosyl-L-methionine-dependent methyltransferases"/>
    <property type="match status" value="1"/>
</dbReference>
<dbReference type="OMA" id="PIRTYRI"/>
<dbReference type="Pfam" id="PF10294">
    <property type="entry name" value="Methyltransf_16"/>
    <property type="match status" value="1"/>
</dbReference>
<dbReference type="EMBL" id="JH159151">
    <property type="protein sequence ID" value="EGZ26812.1"/>
    <property type="molecule type" value="Genomic_DNA"/>
</dbReference>
<evidence type="ECO:0000313" key="4">
    <source>
        <dbReference type="EMBL" id="EGZ26812.1"/>
    </source>
</evidence>
<accession>G4YEA5</accession>
<dbReference type="STRING" id="1094619.G4YEA5"/>
<dbReference type="PANTHER" id="PTHR14614">
    <property type="entry name" value="HEPATOCELLULAR CARCINOMA-ASSOCIATED ANTIGEN"/>
    <property type="match status" value="1"/>
</dbReference>
<dbReference type="KEGG" id="psoj:PHYSODRAFT_320696"/>
<dbReference type="Gene3D" id="3.40.50.150">
    <property type="entry name" value="Vaccinia Virus protein VP39"/>
    <property type="match status" value="1"/>
</dbReference>
<dbReference type="CDD" id="cd02440">
    <property type="entry name" value="AdoMet_MTases"/>
    <property type="match status" value="1"/>
</dbReference>
<dbReference type="Pfam" id="PF14904">
    <property type="entry name" value="FAM86"/>
    <property type="match status" value="1"/>
</dbReference>
<organism evidence="4 5">
    <name type="scientific">Phytophthora sojae (strain P6497)</name>
    <name type="common">Soybean stem and root rot agent</name>
    <name type="synonym">Phytophthora megasperma f. sp. glycines</name>
    <dbReference type="NCBI Taxonomy" id="1094619"/>
    <lineage>
        <taxon>Eukaryota</taxon>
        <taxon>Sar</taxon>
        <taxon>Stramenopiles</taxon>
        <taxon>Oomycota</taxon>
        <taxon>Peronosporomycetes</taxon>
        <taxon>Peronosporales</taxon>
        <taxon>Peronosporaceae</taxon>
        <taxon>Phytophthora</taxon>
    </lineage>
</organism>
<dbReference type="SMR" id="G4YEA5"/>
<gene>
    <name evidence="4" type="ORF">PHYSODRAFT_320696</name>
</gene>
<dbReference type="Proteomes" id="UP000002640">
    <property type="component" value="Unassembled WGS sequence"/>
</dbReference>
<sequence length="338" mass="38248">MKELQRVLEAYRAMEPVRDVIGMIKTQFAEQQRWASLDLQAQVMQTVVNDPVCDDFAPQRKYTYRFLKSYVDEIEAVSADVDDGLVEALMEFVLNAKLADESLNSEAMHHVSYTVPTADSSVVVTCRVASVFNEVGLKLWEAGWLLAEYAIAHESDFRDRKVLELGAGVGFTGMVLACVCRSSRIVLTDYAPNVMQNLRYNVEINASKFLCPVEVQTLDWETWQPTDHEDERPDVLLAGDCVYDVEAFPPMMHVLQSFLGNDEGSTEQHPQRVAIFAATIRNQKTFQAFLDLLAAHRIDYVDITAASLEKMGDPIFSYPNRDQIRMCRLSRSILADTK</sequence>
<evidence type="ECO:0000313" key="5">
    <source>
        <dbReference type="Proteomes" id="UP000002640"/>
    </source>
</evidence>
<name>G4YEA5_PHYSP</name>
<dbReference type="InParanoid" id="G4YEA5"/>
<protein>
    <recommendedName>
        <fullName evidence="3">FAM86 N-terminal domain-containing protein</fullName>
    </recommendedName>
</protein>
<evidence type="ECO:0000256" key="2">
    <source>
        <dbReference type="ARBA" id="ARBA00022679"/>
    </source>
</evidence>
<dbReference type="InterPro" id="IPR019410">
    <property type="entry name" value="Methyltransf_16"/>
</dbReference>
<evidence type="ECO:0000256" key="1">
    <source>
        <dbReference type="ARBA" id="ARBA00005511"/>
    </source>
</evidence>
<reference evidence="4 5" key="1">
    <citation type="journal article" date="2006" name="Science">
        <title>Phytophthora genome sequences uncover evolutionary origins and mechanisms of pathogenesis.</title>
        <authorList>
            <person name="Tyler B.M."/>
            <person name="Tripathy S."/>
            <person name="Zhang X."/>
            <person name="Dehal P."/>
            <person name="Jiang R.H."/>
            <person name="Aerts A."/>
            <person name="Arredondo F.D."/>
            <person name="Baxter L."/>
            <person name="Bensasson D."/>
            <person name="Beynon J.L."/>
            <person name="Chapman J."/>
            <person name="Damasceno C.M."/>
            <person name="Dorrance A.E."/>
            <person name="Dou D."/>
            <person name="Dickerman A.W."/>
            <person name="Dubchak I.L."/>
            <person name="Garbelotto M."/>
            <person name="Gijzen M."/>
            <person name="Gordon S.G."/>
            <person name="Govers F."/>
            <person name="Grunwald N.J."/>
            <person name="Huang W."/>
            <person name="Ivors K.L."/>
            <person name="Jones R.W."/>
            <person name="Kamoun S."/>
            <person name="Krampis K."/>
            <person name="Lamour K.H."/>
            <person name="Lee M.K."/>
            <person name="McDonald W.H."/>
            <person name="Medina M."/>
            <person name="Meijer H.J."/>
            <person name="Nordberg E.K."/>
            <person name="Maclean D.J."/>
            <person name="Ospina-Giraldo M.D."/>
            <person name="Morris P.F."/>
            <person name="Phuntumart V."/>
            <person name="Putnam N.H."/>
            <person name="Rash S."/>
            <person name="Rose J.K."/>
            <person name="Sakihama Y."/>
            <person name="Salamov A.A."/>
            <person name="Savidor A."/>
            <person name="Scheuring C.F."/>
            <person name="Smith B.M."/>
            <person name="Sobral B.W."/>
            <person name="Terry A."/>
            <person name="Torto-Alalibo T.A."/>
            <person name="Win J."/>
            <person name="Xu Z."/>
            <person name="Zhang H."/>
            <person name="Grigoriev I.V."/>
            <person name="Rokhsar D.S."/>
            <person name="Boore J.L."/>
        </authorList>
    </citation>
    <scope>NUCLEOTIDE SEQUENCE [LARGE SCALE GENOMIC DNA]</scope>
    <source>
        <strain evidence="4 5">P6497</strain>
    </source>
</reference>
<proteinExistence type="inferred from homology"/>